<dbReference type="Pfam" id="PF00067">
    <property type="entry name" value="p450"/>
    <property type="match status" value="2"/>
</dbReference>
<evidence type="ECO:0000256" key="1">
    <source>
        <dbReference type="ARBA" id="ARBA00010617"/>
    </source>
</evidence>
<dbReference type="GO" id="GO:0005506">
    <property type="term" value="F:iron ion binding"/>
    <property type="evidence" value="ECO:0007669"/>
    <property type="project" value="InterPro"/>
</dbReference>
<keyword evidence="2" id="KW-0479">Metal-binding</keyword>
<dbReference type="GO" id="GO:0016705">
    <property type="term" value="F:oxidoreductase activity, acting on paired donors, with incorporation or reduction of molecular oxygen"/>
    <property type="evidence" value="ECO:0007669"/>
    <property type="project" value="InterPro"/>
</dbReference>
<keyword evidence="4" id="KW-1133">Transmembrane helix</keyword>
<evidence type="ECO:0000256" key="2">
    <source>
        <dbReference type="ARBA" id="ARBA00022723"/>
    </source>
</evidence>
<dbReference type="PANTHER" id="PTHR47955:SF15">
    <property type="entry name" value="CYTOCHROME P450 71A2-LIKE"/>
    <property type="match status" value="1"/>
</dbReference>
<dbReference type="GO" id="GO:0004497">
    <property type="term" value="F:monooxygenase activity"/>
    <property type="evidence" value="ECO:0007669"/>
    <property type="project" value="InterPro"/>
</dbReference>
<keyword evidence="4" id="KW-0472">Membrane</keyword>
<dbReference type="GO" id="GO:0020037">
    <property type="term" value="F:heme binding"/>
    <property type="evidence" value="ECO:0007669"/>
    <property type="project" value="InterPro"/>
</dbReference>
<keyword evidence="3" id="KW-0408">Iron</keyword>
<reference evidence="5 6" key="1">
    <citation type="journal article" date="2021" name="Hortic Res">
        <title>The domestication of Cucurbita argyrosperma as revealed by the genome of its wild relative.</title>
        <authorList>
            <person name="Barrera-Redondo J."/>
            <person name="Sanchez-de la Vega G."/>
            <person name="Aguirre-Liguori J.A."/>
            <person name="Castellanos-Morales G."/>
            <person name="Gutierrez-Guerrero Y.T."/>
            <person name="Aguirre-Dugua X."/>
            <person name="Aguirre-Planter E."/>
            <person name="Tenaillon M.I."/>
            <person name="Lira-Saade R."/>
            <person name="Eguiarte L.E."/>
        </authorList>
    </citation>
    <scope>NUCLEOTIDE SEQUENCE [LARGE SCALE GENOMIC DNA]</scope>
    <source>
        <strain evidence="5">JBR-2021</strain>
    </source>
</reference>
<feature type="transmembrane region" description="Helical" evidence="4">
    <location>
        <begin position="6"/>
        <end position="28"/>
    </location>
</feature>
<feature type="transmembrane region" description="Helical" evidence="4">
    <location>
        <begin position="277"/>
        <end position="300"/>
    </location>
</feature>
<keyword evidence="6" id="KW-1185">Reference proteome</keyword>
<accession>A0AAV6MYQ3</accession>
<dbReference type="PANTHER" id="PTHR47955">
    <property type="entry name" value="CYTOCHROME P450 FAMILY 71 PROTEIN"/>
    <property type="match status" value="1"/>
</dbReference>
<comment type="caution">
    <text evidence="5">The sequence shown here is derived from an EMBL/GenBank/DDBJ whole genome shotgun (WGS) entry which is preliminary data.</text>
</comment>
<protein>
    <submittedName>
        <fullName evidence="5">Cytochrome P450 71A21</fullName>
    </submittedName>
</protein>
<keyword evidence="4" id="KW-0812">Transmembrane</keyword>
<name>A0AAV6MYQ3_9ROSI</name>
<organism evidence="5 6">
    <name type="scientific">Cucurbita argyrosperma subsp. sororia</name>
    <dbReference type="NCBI Taxonomy" id="37648"/>
    <lineage>
        <taxon>Eukaryota</taxon>
        <taxon>Viridiplantae</taxon>
        <taxon>Streptophyta</taxon>
        <taxon>Embryophyta</taxon>
        <taxon>Tracheophyta</taxon>
        <taxon>Spermatophyta</taxon>
        <taxon>Magnoliopsida</taxon>
        <taxon>eudicotyledons</taxon>
        <taxon>Gunneridae</taxon>
        <taxon>Pentapetalae</taxon>
        <taxon>rosids</taxon>
        <taxon>fabids</taxon>
        <taxon>Cucurbitales</taxon>
        <taxon>Cucurbitaceae</taxon>
        <taxon>Cucurbiteae</taxon>
        <taxon>Cucurbita</taxon>
    </lineage>
</organism>
<sequence>MDCDLLVALIGHPASVAGFIVLFICLLFRQKSSSQEEQSSPPSPPRKLPIFGHLLKLGSYPHITLQSYARRHGPLFLLHLGSKPTIVVSSSEIARDIMKTHDLVFANRPKSSMADKLLYKANDISAAPYGEYWRQMRSVGVLHLLSNKRVQSFRSVREEEVKLMIEKIQRNPISVNLTETFSGLTNNVVCRVALGAKYGVGEDWIKLRSLLLEFLELLGSFGVRDFIPWLGWIDGISGLDARAKRVAKELDVFLGRVIQDHVDSENRDENSEMDCDLLVALIGHPASVAGFIVLFIWLLFCQKSSSQEEQSSPPSPPRKLPIFGHLLKLGSHPHITLQSYARRHGPLFLLHLGSKPTIVVSSSELARDVMKTHDLVFANRPKSTKHDKLLYNSKVVAAAPYGEYWRQMKSIDVLHLLSNRRVQSFRSVREEEVKLMIEKIQKNPISVNLTETFSGLTNDVVCRVALGRKFDAGEDGMKLRSLLLELLELLGSFGIRDFIPWLGWIDGISGLDAKGKRVAKELDVFLDRVIQDHVHSENRDENSGKHKDLVDVLLWVQRNNSIGFPLEMDSIKALILVSQSCNHLSLINFGCGLVLIVVWF</sequence>
<dbReference type="Proteomes" id="UP000685013">
    <property type="component" value="Chromosome 10"/>
</dbReference>
<gene>
    <name evidence="5" type="primary">CYP71A21</name>
    <name evidence="5" type="ORF">SDJN03_14837</name>
</gene>
<dbReference type="InterPro" id="IPR001128">
    <property type="entry name" value="Cyt_P450"/>
</dbReference>
<evidence type="ECO:0000313" key="5">
    <source>
        <dbReference type="EMBL" id="KAG6589414.1"/>
    </source>
</evidence>
<proteinExistence type="inferred from homology"/>
<evidence type="ECO:0000256" key="4">
    <source>
        <dbReference type="SAM" id="Phobius"/>
    </source>
</evidence>
<dbReference type="AlphaFoldDB" id="A0AAV6MYQ3"/>
<comment type="similarity">
    <text evidence="1">Belongs to the cytochrome P450 family.</text>
</comment>
<feature type="non-terminal residue" evidence="5">
    <location>
        <position position="1"/>
    </location>
</feature>
<evidence type="ECO:0000256" key="3">
    <source>
        <dbReference type="ARBA" id="ARBA00023004"/>
    </source>
</evidence>
<evidence type="ECO:0000313" key="6">
    <source>
        <dbReference type="Proteomes" id="UP000685013"/>
    </source>
</evidence>
<dbReference type="EMBL" id="JAGKQH010000010">
    <property type="protein sequence ID" value="KAG6589414.1"/>
    <property type="molecule type" value="Genomic_DNA"/>
</dbReference>